<keyword evidence="5" id="KW-1185">Reference proteome</keyword>
<evidence type="ECO:0000313" key="4">
    <source>
        <dbReference type="EMBL" id="GAA0671017.1"/>
    </source>
</evidence>
<comment type="caution">
    <text evidence="4">The sequence shown here is derived from an EMBL/GenBank/DDBJ whole genome shotgun (WGS) entry which is preliminary data.</text>
</comment>
<dbReference type="Pfam" id="PF00583">
    <property type="entry name" value="Acetyltransf_1"/>
    <property type="match status" value="1"/>
</dbReference>
<name>A0AAV3T9Q0_9EURY</name>
<dbReference type="AlphaFoldDB" id="A0AAV3T9Q0"/>
<dbReference type="Gene3D" id="3.40.630.30">
    <property type="match status" value="1"/>
</dbReference>
<dbReference type="GO" id="GO:0016747">
    <property type="term" value="F:acyltransferase activity, transferring groups other than amino-acyl groups"/>
    <property type="evidence" value="ECO:0007669"/>
    <property type="project" value="InterPro"/>
</dbReference>
<protein>
    <recommendedName>
        <fullName evidence="3">N-acetyltransferase domain-containing protein</fullName>
    </recommendedName>
</protein>
<dbReference type="SUPFAM" id="SSF55729">
    <property type="entry name" value="Acyl-CoA N-acyltransferases (Nat)"/>
    <property type="match status" value="1"/>
</dbReference>
<keyword evidence="2" id="KW-0012">Acyltransferase</keyword>
<feature type="domain" description="N-acetyltransferase" evidence="3">
    <location>
        <begin position="1"/>
        <end position="153"/>
    </location>
</feature>
<reference evidence="4 5" key="1">
    <citation type="journal article" date="2019" name="Int. J. Syst. Evol. Microbiol.">
        <title>The Global Catalogue of Microorganisms (GCM) 10K type strain sequencing project: providing services to taxonomists for standard genome sequencing and annotation.</title>
        <authorList>
            <consortium name="The Broad Institute Genomics Platform"/>
            <consortium name="The Broad Institute Genome Sequencing Center for Infectious Disease"/>
            <person name="Wu L."/>
            <person name="Ma J."/>
        </authorList>
    </citation>
    <scope>NUCLEOTIDE SEQUENCE [LARGE SCALE GENOMIC DNA]</scope>
    <source>
        <strain evidence="4 5">JCM 16328</strain>
    </source>
</reference>
<dbReference type="InterPro" id="IPR016181">
    <property type="entry name" value="Acyl_CoA_acyltransferase"/>
</dbReference>
<dbReference type="EMBL" id="BAAADV010000003">
    <property type="protein sequence ID" value="GAA0671017.1"/>
    <property type="molecule type" value="Genomic_DNA"/>
</dbReference>
<dbReference type="PROSITE" id="PS51186">
    <property type="entry name" value="GNAT"/>
    <property type="match status" value="1"/>
</dbReference>
<dbReference type="InterPro" id="IPR050832">
    <property type="entry name" value="Bact_Acetyltransf"/>
</dbReference>
<evidence type="ECO:0000259" key="3">
    <source>
        <dbReference type="PROSITE" id="PS51186"/>
    </source>
</evidence>
<dbReference type="CDD" id="cd04301">
    <property type="entry name" value="NAT_SF"/>
    <property type="match status" value="1"/>
</dbReference>
<sequence length="153" mass="16788">MIREAVEADRPALLALQSLLPEPAPEALGAALDGPGEVLVATDGGSEPGARLGAGDRDRQRPIGYVFAMPSDDSAYVAELVVAPDRRREGIASQLFSRLFDRLEDRSVRLVTLAVSPDNDEAREFYEEWGFREVDRDSEYYDGDPALLLARPL</sequence>
<proteinExistence type="predicted"/>
<dbReference type="PANTHER" id="PTHR43877">
    <property type="entry name" value="AMINOALKYLPHOSPHONATE N-ACETYLTRANSFERASE-RELATED-RELATED"/>
    <property type="match status" value="1"/>
</dbReference>
<evidence type="ECO:0000256" key="1">
    <source>
        <dbReference type="ARBA" id="ARBA00022679"/>
    </source>
</evidence>
<organism evidence="4 5">
    <name type="scientific">Natronoarchaeum mannanilyticum</name>
    <dbReference type="NCBI Taxonomy" id="926360"/>
    <lineage>
        <taxon>Archaea</taxon>
        <taxon>Methanobacteriati</taxon>
        <taxon>Methanobacteriota</taxon>
        <taxon>Stenosarchaea group</taxon>
        <taxon>Halobacteria</taxon>
        <taxon>Halobacteriales</taxon>
        <taxon>Natronoarchaeaceae</taxon>
    </lineage>
</organism>
<dbReference type="RefSeq" id="WP_343773529.1">
    <property type="nucleotide sequence ID" value="NZ_BAAADV010000003.1"/>
</dbReference>
<accession>A0AAV3T9Q0</accession>
<keyword evidence="1" id="KW-0808">Transferase</keyword>
<gene>
    <name evidence="4" type="ORF">GCM10009020_16660</name>
</gene>
<evidence type="ECO:0000256" key="2">
    <source>
        <dbReference type="ARBA" id="ARBA00023315"/>
    </source>
</evidence>
<dbReference type="InterPro" id="IPR000182">
    <property type="entry name" value="GNAT_dom"/>
</dbReference>
<dbReference type="Proteomes" id="UP001500420">
    <property type="component" value="Unassembled WGS sequence"/>
</dbReference>
<evidence type="ECO:0000313" key="5">
    <source>
        <dbReference type="Proteomes" id="UP001500420"/>
    </source>
</evidence>